<dbReference type="PANTHER" id="PTHR35789">
    <property type="entry name" value="SPORE GERMINATION PROTEIN B3"/>
    <property type="match status" value="1"/>
</dbReference>
<dbReference type="EMBL" id="QPJD01000014">
    <property type="protein sequence ID" value="RCW43066.1"/>
    <property type="molecule type" value="Genomic_DNA"/>
</dbReference>
<keyword evidence="8" id="KW-0812">Transmembrane</keyword>
<evidence type="ECO:0000256" key="5">
    <source>
        <dbReference type="ARBA" id="ARBA00023136"/>
    </source>
</evidence>
<gene>
    <name evidence="11" type="ORF">DFP97_114130</name>
</gene>
<dbReference type="Proteomes" id="UP000252415">
    <property type="component" value="Unassembled WGS sequence"/>
</dbReference>
<evidence type="ECO:0000256" key="7">
    <source>
        <dbReference type="ARBA" id="ARBA00023288"/>
    </source>
</evidence>
<evidence type="ECO:0000256" key="8">
    <source>
        <dbReference type="SAM" id="Phobius"/>
    </source>
</evidence>
<dbReference type="InterPro" id="IPR038501">
    <property type="entry name" value="Spore_GerAC_C_sf"/>
</dbReference>
<keyword evidence="12" id="KW-1185">Reference proteome</keyword>
<dbReference type="InterPro" id="IPR008844">
    <property type="entry name" value="Spore_GerAC-like"/>
</dbReference>
<protein>
    <submittedName>
        <fullName evidence="11">Spore germination protein KC</fullName>
    </submittedName>
</protein>
<dbReference type="OrthoDB" id="9816067at2"/>
<dbReference type="PROSITE" id="PS51257">
    <property type="entry name" value="PROKAR_LIPOPROTEIN"/>
    <property type="match status" value="1"/>
</dbReference>
<sequence length="389" mass="43357">MTLSRILYGCLTLIACLGLLTGCWDRKEMDDLALVMASGLDLADDNQIEATLQIALPTGIPSSLQSGGKATKPVLVISAKGKDGLDALGKLQQQLSRRINLGHRGIVVVGEKYARHGFDQILDTLMRSPESRYNSYMLTAYGTTAKKILNASYQMEIIPAIGINKLQYEDFSLSVKMDKFVDALASFGKSPVSGAIRIIKQSSGEQTFIIDKAAVYQRNKLVGFLSGTDLKAYRLMTGNIDGMRLTTQMEPPQNQYHGTITIHLMKAKPKIRTRIKNGKPEVSVSFKAAGRIISNDTSLDMSKVIPLVEKKFSEDIKKEIASTISHTQKKFKSDIFSFGNQIHIEHPYAWKTIKDHWIELYPKVPVQVKTEFRIERVGRTQAPAHQQKK</sequence>
<keyword evidence="6" id="KW-0564">Palmitate</keyword>
<dbReference type="GO" id="GO:0009847">
    <property type="term" value="P:spore germination"/>
    <property type="evidence" value="ECO:0007669"/>
    <property type="project" value="InterPro"/>
</dbReference>
<comment type="subcellular location">
    <subcellularLocation>
        <location evidence="1">Membrane</location>
        <topology evidence="1">Lipid-anchor</topology>
    </subcellularLocation>
</comment>
<feature type="domain" description="Spore germination protein N-terminal" evidence="10">
    <location>
        <begin position="25"/>
        <end position="197"/>
    </location>
</feature>
<feature type="domain" description="Spore germination GerAC-like C-terminal" evidence="9">
    <location>
        <begin position="212"/>
        <end position="378"/>
    </location>
</feature>
<evidence type="ECO:0000259" key="10">
    <source>
        <dbReference type="Pfam" id="PF25198"/>
    </source>
</evidence>
<dbReference type="GO" id="GO:0016020">
    <property type="term" value="C:membrane"/>
    <property type="evidence" value="ECO:0007669"/>
    <property type="project" value="UniProtKB-SubCell"/>
</dbReference>
<evidence type="ECO:0000256" key="3">
    <source>
        <dbReference type="ARBA" id="ARBA00022544"/>
    </source>
</evidence>
<keyword evidence="5 8" id="KW-0472">Membrane</keyword>
<dbReference type="Gene3D" id="6.20.190.10">
    <property type="entry name" value="Nutrient germinant receptor protein C, domain 1"/>
    <property type="match status" value="1"/>
</dbReference>
<organism evidence="11 12">
    <name type="scientific">Paenibacillus prosopidis</name>
    <dbReference type="NCBI Taxonomy" id="630520"/>
    <lineage>
        <taxon>Bacteria</taxon>
        <taxon>Bacillati</taxon>
        <taxon>Bacillota</taxon>
        <taxon>Bacilli</taxon>
        <taxon>Bacillales</taxon>
        <taxon>Paenibacillaceae</taxon>
        <taxon>Paenibacillus</taxon>
    </lineage>
</organism>
<dbReference type="Gene3D" id="3.30.300.210">
    <property type="entry name" value="Nutrient germinant receptor protein C, domain 3"/>
    <property type="match status" value="1"/>
</dbReference>
<dbReference type="AlphaFoldDB" id="A0A368VSW1"/>
<accession>A0A368VSW1</accession>
<dbReference type="RefSeq" id="WP_114382226.1">
    <property type="nucleotide sequence ID" value="NZ_QPJD01000014.1"/>
</dbReference>
<dbReference type="InterPro" id="IPR046953">
    <property type="entry name" value="Spore_GerAC-like_C"/>
</dbReference>
<dbReference type="PANTHER" id="PTHR35789:SF1">
    <property type="entry name" value="SPORE GERMINATION PROTEIN B3"/>
    <property type="match status" value="1"/>
</dbReference>
<name>A0A368VSW1_9BACL</name>
<proteinExistence type="inferred from homology"/>
<dbReference type="NCBIfam" id="TIGR02887">
    <property type="entry name" value="spore_ger_x_C"/>
    <property type="match status" value="1"/>
</dbReference>
<comment type="similarity">
    <text evidence="2">Belongs to the GerABKC lipoprotein family.</text>
</comment>
<dbReference type="InterPro" id="IPR057336">
    <property type="entry name" value="GerAC_N"/>
</dbReference>
<keyword evidence="8" id="KW-1133">Transmembrane helix</keyword>
<evidence type="ECO:0000256" key="2">
    <source>
        <dbReference type="ARBA" id="ARBA00007886"/>
    </source>
</evidence>
<keyword evidence="3" id="KW-0309">Germination</keyword>
<dbReference type="Pfam" id="PF25198">
    <property type="entry name" value="Spore_GerAC_N"/>
    <property type="match status" value="1"/>
</dbReference>
<evidence type="ECO:0000256" key="4">
    <source>
        <dbReference type="ARBA" id="ARBA00022729"/>
    </source>
</evidence>
<evidence type="ECO:0000313" key="11">
    <source>
        <dbReference type="EMBL" id="RCW43066.1"/>
    </source>
</evidence>
<evidence type="ECO:0000313" key="12">
    <source>
        <dbReference type="Proteomes" id="UP000252415"/>
    </source>
</evidence>
<evidence type="ECO:0000259" key="9">
    <source>
        <dbReference type="Pfam" id="PF05504"/>
    </source>
</evidence>
<reference evidence="11 12" key="1">
    <citation type="submission" date="2018-07" db="EMBL/GenBank/DDBJ databases">
        <title>Genomic Encyclopedia of Type Strains, Phase III (KMG-III): the genomes of soil and plant-associated and newly described type strains.</title>
        <authorList>
            <person name="Whitman W."/>
        </authorList>
    </citation>
    <scope>NUCLEOTIDE SEQUENCE [LARGE SCALE GENOMIC DNA]</scope>
    <source>
        <strain evidence="11 12">CECT 7506</strain>
    </source>
</reference>
<evidence type="ECO:0000256" key="6">
    <source>
        <dbReference type="ARBA" id="ARBA00023139"/>
    </source>
</evidence>
<comment type="caution">
    <text evidence="11">The sequence shown here is derived from an EMBL/GenBank/DDBJ whole genome shotgun (WGS) entry which is preliminary data.</text>
</comment>
<evidence type="ECO:0000256" key="1">
    <source>
        <dbReference type="ARBA" id="ARBA00004635"/>
    </source>
</evidence>
<keyword evidence="7" id="KW-0449">Lipoprotein</keyword>
<dbReference type="Pfam" id="PF05504">
    <property type="entry name" value="Spore_GerAC"/>
    <property type="match status" value="1"/>
</dbReference>
<keyword evidence="4" id="KW-0732">Signal</keyword>
<feature type="transmembrane region" description="Helical" evidence="8">
    <location>
        <begin position="6"/>
        <end position="24"/>
    </location>
</feature>